<proteinExistence type="predicted"/>
<dbReference type="Proteomes" id="UP000306378">
    <property type="component" value="Unassembled WGS sequence"/>
</dbReference>
<dbReference type="EMBL" id="VBUT01000005">
    <property type="protein sequence ID" value="TLF77708.1"/>
    <property type="molecule type" value="Genomic_DNA"/>
</dbReference>
<comment type="caution">
    <text evidence="2">The sequence shown here is derived from an EMBL/GenBank/DDBJ whole genome shotgun (WGS) entry which is preliminary data.</text>
</comment>
<evidence type="ECO:0008006" key="4">
    <source>
        <dbReference type="Google" id="ProtNLM"/>
    </source>
</evidence>
<organism evidence="2 3">
    <name type="scientific">Nocardia cyriacigeorgica</name>
    <dbReference type="NCBI Taxonomy" id="135487"/>
    <lineage>
        <taxon>Bacteria</taxon>
        <taxon>Bacillati</taxon>
        <taxon>Actinomycetota</taxon>
        <taxon>Actinomycetes</taxon>
        <taxon>Mycobacteriales</taxon>
        <taxon>Nocardiaceae</taxon>
        <taxon>Nocardia</taxon>
    </lineage>
</organism>
<evidence type="ECO:0000313" key="3">
    <source>
        <dbReference type="Proteomes" id="UP000306378"/>
    </source>
</evidence>
<dbReference type="AlphaFoldDB" id="A0A5R8NPZ6"/>
<evidence type="ECO:0000256" key="1">
    <source>
        <dbReference type="SAM" id="MobiDB-lite"/>
    </source>
</evidence>
<evidence type="ECO:0000313" key="2">
    <source>
        <dbReference type="EMBL" id="TLF77708.1"/>
    </source>
</evidence>
<protein>
    <recommendedName>
        <fullName evidence="4">DUF4314 domain-containing protein</fullName>
    </recommendedName>
</protein>
<gene>
    <name evidence="2" type="ORF">FEK34_15525</name>
</gene>
<reference evidence="2 3" key="1">
    <citation type="submission" date="2019-05" db="EMBL/GenBank/DDBJ databases">
        <title>Genomes sequences of two Nocardia cyriacigeorgica environmental isolates, type strains Nocardia asteroides ATCC 19247 and Nocardia cyriacigeorgica DSM 44484.</title>
        <authorList>
            <person name="Vautrin F."/>
            <person name="Bergeron E."/>
            <person name="Dubost A."/>
            <person name="Abrouk D."/>
            <person name="Rodriguez Nava V."/>
            <person name="Pujic P."/>
        </authorList>
    </citation>
    <scope>NUCLEOTIDE SEQUENCE [LARGE SCALE GENOMIC DNA]</scope>
    <source>
        <strain evidence="2 3">EML 446</strain>
    </source>
</reference>
<accession>A0A5R8NPZ6</accession>
<name>A0A5R8NPZ6_9NOCA</name>
<sequence>MCSQARVRLTTAFALPFGPVREQRITESVLELIAAEVGARNPAIATVLLDWEPYGGLSVSGLRDRHGNPIDDHDLTLDITFYASDIRATADTALTGSRPHEPGLFRLDLTAAMTSATQPPGIVAAHTLRAGQRLDHGKRVHAVTGREDHLDIAFDDGTWWCDVPAQHPITLWDGNPSTRRYPFTFLATDEYRIHRRETGHDPTHRPGAPEYENPPTRTPRVGDRVRITGLLPGDPAPLDLGATGTVTGFGARYAGQIFVDWDNGRALILLDSDPFEILSAESAATP</sequence>
<feature type="region of interest" description="Disordered" evidence="1">
    <location>
        <begin position="197"/>
        <end position="221"/>
    </location>
</feature>